<sequence length="87" mass="10278">MELKDFELNYIEQWLPEASVKYKDGSPAVNLGLIITMFFKDGHTPEVRRKMVECVDRYYEEFKPHLKKTLTLTGLESPKKTIKKNDR</sequence>
<reference evidence="1 2" key="1">
    <citation type="submission" date="2019-05" db="EMBL/GenBank/DDBJ databases">
        <authorList>
            <consortium name="Pathogen Informatics"/>
        </authorList>
    </citation>
    <scope>NUCLEOTIDE SEQUENCE [LARGE SCALE GENOMIC DNA]</scope>
    <source>
        <strain evidence="1 2">NCTC12971</strain>
    </source>
</reference>
<evidence type="ECO:0000313" key="1">
    <source>
        <dbReference type="EMBL" id="VTP65648.1"/>
    </source>
</evidence>
<protein>
    <submittedName>
        <fullName evidence="1">Uncharacterized protein</fullName>
    </submittedName>
</protein>
<dbReference type="AlphaFoldDB" id="A0A4U9HMW7"/>
<gene>
    <name evidence="1" type="ORF">NCTC12971_04187</name>
</gene>
<name>A0A4U9HMW7_SERRU</name>
<evidence type="ECO:0000313" key="2">
    <source>
        <dbReference type="Proteomes" id="UP000307968"/>
    </source>
</evidence>
<proteinExistence type="predicted"/>
<dbReference type="Proteomes" id="UP000307968">
    <property type="component" value="Chromosome"/>
</dbReference>
<organism evidence="1 2">
    <name type="scientific">Serratia rubidaea</name>
    <name type="common">Serratia marinorubra</name>
    <dbReference type="NCBI Taxonomy" id="61652"/>
    <lineage>
        <taxon>Bacteria</taxon>
        <taxon>Pseudomonadati</taxon>
        <taxon>Pseudomonadota</taxon>
        <taxon>Gammaproteobacteria</taxon>
        <taxon>Enterobacterales</taxon>
        <taxon>Yersiniaceae</taxon>
        <taxon>Serratia</taxon>
    </lineage>
</organism>
<accession>A0A4U9HMW7</accession>
<dbReference type="EMBL" id="LR590463">
    <property type="protein sequence ID" value="VTP65648.1"/>
    <property type="molecule type" value="Genomic_DNA"/>
</dbReference>